<dbReference type="RefSeq" id="WP_223162990.1">
    <property type="nucleotide sequence ID" value="NZ_FOMS01000003.1"/>
</dbReference>
<keyword evidence="2" id="KW-0378">Hydrolase</keyword>
<dbReference type="InterPro" id="IPR000073">
    <property type="entry name" value="AB_hydrolase_1"/>
</dbReference>
<feature type="domain" description="AB hydrolase-1" evidence="1">
    <location>
        <begin position="1"/>
        <end position="149"/>
    </location>
</feature>
<dbReference type="Pfam" id="PF00561">
    <property type="entry name" value="Abhydrolase_1"/>
    <property type="match status" value="1"/>
</dbReference>
<sequence>MVRYLAGQGFTVFMISWSNLTAEQRDPSLEDYRRRGVMAALDAVQAIVPDVPIHAVGSCLGGTILAIVASTMARDGDRRLASVMLMAAQVDFAEACELLLFLDESQVAFLEDLMWEQGYLDRPQMARAFATNRAEDLIWTRAVRRYFLGRQDVPTDLGVWLSDTTRMGSVRPWATRAAV</sequence>
<evidence type="ECO:0000259" key="1">
    <source>
        <dbReference type="Pfam" id="PF00561"/>
    </source>
</evidence>
<proteinExistence type="predicted"/>
<dbReference type="AlphaFoldDB" id="A0A1I1VIE5"/>
<dbReference type="SUPFAM" id="SSF53474">
    <property type="entry name" value="alpha/beta-Hydrolases"/>
    <property type="match status" value="1"/>
</dbReference>
<gene>
    <name evidence="2" type="ORF">SAMN04515678_103221</name>
</gene>
<dbReference type="PANTHER" id="PTHR36837:SF5">
    <property type="entry name" value="POLY-3-HYDROXYBUTYRATE SYNTHASE"/>
    <property type="match status" value="1"/>
</dbReference>
<organism evidence="2 3">
    <name type="scientific">Roseivivax sediminis</name>
    <dbReference type="NCBI Taxonomy" id="936889"/>
    <lineage>
        <taxon>Bacteria</taxon>
        <taxon>Pseudomonadati</taxon>
        <taxon>Pseudomonadota</taxon>
        <taxon>Alphaproteobacteria</taxon>
        <taxon>Rhodobacterales</taxon>
        <taxon>Roseobacteraceae</taxon>
        <taxon>Roseivivax</taxon>
    </lineage>
</organism>
<dbReference type="Gene3D" id="3.40.50.1820">
    <property type="entry name" value="alpha/beta hydrolase"/>
    <property type="match status" value="1"/>
</dbReference>
<dbReference type="InterPro" id="IPR051321">
    <property type="entry name" value="PHA/PHB_synthase"/>
</dbReference>
<dbReference type="InterPro" id="IPR029058">
    <property type="entry name" value="AB_hydrolase_fold"/>
</dbReference>
<name>A0A1I1VIE5_9RHOB</name>
<accession>A0A1I1VIE5</accession>
<keyword evidence="3" id="KW-1185">Reference proteome</keyword>
<dbReference type="PANTHER" id="PTHR36837">
    <property type="entry name" value="POLY(3-HYDROXYALKANOATE) POLYMERASE SUBUNIT PHAC"/>
    <property type="match status" value="1"/>
</dbReference>
<evidence type="ECO:0000313" key="3">
    <source>
        <dbReference type="Proteomes" id="UP000325289"/>
    </source>
</evidence>
<dbReference type="EMBL" id="FOMS01000003">
    <property type="protein sequence ID" value="SFD82746.1"/>
    <property type="molecule type" value="Genomic_DNA"/>
</dbReference>
<reference evidence="2 3" key="1">
    <citation type="submission" date="2016-10" db="EMBL/GenBank/DDBJ databases">
        <authorList>
            <person name="Varghese N."/>
            <person name="Submissions S."/>
        </authorList>
    </citation>
    <scope>NUCLEOTIDE SEQUENCE [LARGE SCALE GENOMIC DNA]</scope>
    <source>
        <strain evidence="3">YIM D21,KCTC 23444,ACCC 10710</strain>
    </source>
</reference>
<evidence type="ECO:0000313" key="2">
    <source>
        <dbReference type="EMBL" id="SFD82746.1"/>
    </source>
</evidence>
<dbReference type="GO" id="GO:0016787">
    <property type="term" value="F:hydrolase activity"/>
    <property type="evidence" value="ECO:0007669"/>
    <property type="project" value="UniProtKB-KW"/>
</dbReference>
<protein>
    <submittedName>
        <fullName evidence="2">Alpha/beta hydrolase fold</fullName>
    </submittedName>
</protein>
<dbReference type="Proteomes" id="UP000325289">
    <property type="component" value="Unassembled WGS sequence"/>
</dbReference>